<name>A0A0K2TXK6_LEPSM</name>
<protein>
    <submittedName>
        <fullName evidence="1">Uncharacterized protein</fullName>
    </submittedName>
</protein>
<accession>A0A0K2TXK6</accession>
<organism evidence="1">
    <name type="scientific">Lepeophtheirus salmonis</name>
    <name type="common">Salmon louse</name>
    <name type="synonym">Caligus salmonis</name>
    <dbReference type="NCBI Taxonomy" id="72036"/>
    <lineage>
        <taxon>Eukaryota</taxon>
        <taxon>Metazoa</taxon>
        <taxon>Ecdysozoa</taxon>
        <taxon>Arthropoda</taxon>
        <taxon>Crustacea</taxon>
        <taxon>Multicrustacea</taxon>
        <taxon>Hexanauplia</taxon>
        <taxon>Copepoda</taxon>
        <taxon>Siphonostomatoida</taxon>
        <taxon>Caligidae</taxon>
        <taxon>Lepeophtheirus</taxon>
    </lineage>
</organism>
<proteinExistence type="predicted"/>
<evidence type="ECO:0000313" key="1">
    <source>
        <dbReference type="EMBL" id="CDW30407.1"/>
    </source>
</evidence>
<sequence>MNFHQFLHLCRYPNKLLPKGFKDRALNFEALSDKKN</sequence>
<reference evidence="1" key="1">
    <citation type="submission" date="2014-05" db="EMBL/GenBank/DDBJ databases">
        <authorList>
            <person name="Chronopoulou M."/>
        </authorList>
    </citation>
    <scope>NUCLEOTIDE SEQUENCE</scope>
    <source>
        <tissue evidence="1">Whole organism</tissue>
    </source>
</reference>
<dbReference type="AlphaFoldDB" id="A0A0K2TXK6"/>
<dbReference type="EMBL" id="HACA01013046">
    <property type="protein sequence ID" value="CDW30407.1"/>
    <property type="molecule type" value="Transcribed_RNA"/>
</dbReference>